<protein>
    <submittedName>
        <fullName evidence="1">T9SS type A sorting domain-containing protein</fullName>
    </submittedName>
</protein>
<dbReference type="InterPro" id="IPR026444">
    <property type="entry name" value="Secre_tail"/>
</dbReference>
<sequence>MNNSGATLTYVSPTGLMESLPNDTYDLWIGGMKFAEDQAVLSPGQTISNFKFRLNDGVGVMQIGNILMRDISGVLPVTLLAFSAKPEGDRVQLAWSTTSERNANHFVVERSRDLKEYVLVGEVPAEGTTDQRQYYGLTDFNPEPGANYYRLKQIDLDGTVHVFKTVSAITQTNEPVISVFPNPANADRIHIRLWNADDAEIYLLTPVGQLVNGHLEHQSGEADWVPDQPLLPGLYLLEIRMNGQRRTTKVLVR</sequence>
<evidence type="ECO:0000313" key="1">
    <source>
        <dbReference type="EMBL" id="MBD2699088.1"/>
    </source>
</evidence>
<dbReference type="EMBL" id="JACWZY010000001">
    <property type="protein sequence ID" value="MBD2699088.1"/>
    <property type="molecule type" value="Genomic_DNA"/>
</dbReference>
<evidence type="ECO:0000313" key="2">
    <source>
        <dbReference type="Proteomes" id="UP000598820"/>
    </source>
</evidence>
<dbReference type="InterPro" id="IPR013783">
    <property type="entry name" value="Ig-like_fold"/>
</dbReference>
<dbReference type="AlphaFoldDB" id="A0A927APU6"/>
<comment type="caution">
    <text evidence="1">The sequence shown here is derived from an EMBL/GenBank/DDBJ whole genome shotgun (WGS) entry which is preliminary data.</text>
</comment>
<dbReference type="Gene3D" id="2.60.40.10">
    <property type="entry name" value="Immunoglobulins"/>
    <property type="match status" value="1"/>
</dbReference>
<gene>
    <name evidence="1" type="ORF">IC229_00450</name>
</gene>
<organism evidence="1 2">
    <name type="scientific">Spirosoma profusum</name>
    <dbReference type="NCBI Taxonomy" id="2771354"/>
    <lineage>
        <taxon>Bacteria</taxon>
        <taxon>Pseudomonadati</taxon>
        <taxon>Bacteroidota</taxon>
        <taxon>Cytophagia</taxon>
        <taxon>Cytophagales</taxon>
        <taxon>Cytophagaceae</taxon>
        <taxon>Spirosoma</taxon>
    </lineage>
</organism>
<keyword evidence="2" id="KW-1185">Reference proteome</keyword>
<accession>A0A927APU6</accession>
<dbReference type="NCBIfam" id="TIGR04183">
    <property type="entry name" value="Por_Secre_tail"/>
    <property type="match status" value="1"/>
</dbReference>
<proteinExistence type="predicted"/>
<name>A0A927APU6_9BACT</name>
<dbReference type="Proteomes" id="UP000598820">
    <property type="component" value="Unassembled WGS sequence"/>
</dbReference>
<reference evidence="1" key="1">
    <citation type="submission" date="2020-09" db="EMBL/GenBank/DDBJ databases">
        <authorList>
            <person name="Kim M.K."/>
        </authorList>
    </citation>
    <scope>NUCLEOTIDE SEQUENCE</scope>
    <source>
        <strain evidence="1">BT702</strain>
    </source>
</reference>